<dbReference type="Proteomes" id="UP000076858">
    <property type="component" value="Unassembled WGS sequence"/>
</dbReference>
<organism evidence="1 2">
    <name type="scientific">Daphnia magna</name>
    <dbReference type="NCBI Taxonomy" id="35525"/>
    <lineage>
        <taxon>Eukaryota</taxon>
        <taxon>Metazoa</taxon>
        <taxon>Ecdysozoa</taxon>
        <taxon>Arthropoda</taxon>
        <taxon>Crustacea</taxon>
        <taxon>Branchiopoda</taxon>
        <taxon>Diplostraca</taxon>
        <taxon>Cladocera</taxon>
        <taxon>Anomopoda</taxon>
        <taxon>Daphniidae</taxon>
        <taxon>Daphnia</taxon>
    </lineage>
</organism>
<evidence type="ECO:0000313" key="2">
    <source>
        <dbReference type="Proteomes" id="UP000076858"/>
    </source>
</evidence>
<protein>
    <submittedName>
        <fullName evidence="1">Uncharacterized protein</fullName>
    </submittedName>
</protein>
<accession>A0A164I2G3</accession>
<gene>
    <name evidence="1" type="ORF">APZ42_002745</name>
</gene>
<dbReference type="EMBL" id="LRGB01008465">
    <property type="protein sequence ID" value="KZS00806.1"/>
    <property type="molecule type" value="Genomic_DNA"/>
</dbReference>
<keyword evidence="2" id="KW-1185">Reference proteome</keyword>
<dbReference type="AlphaFoldDB" id="A0A164I2G3"/>
<sequence>MALNSQHLQVPLIVGFISNTKACLPLYPFMRVRIL</sequence>
<comment type="caution">
    <text evidence="1">The sequence shown here is derived from an EMBL/GenBank/DDBJ whole genome shotgun (WGS) entry which is preliminary data.</text>
</comment>
<proteinExistence type="predicted"/>
<name>A0A164I2G3_9CRUS</name>
<evidence type="ECO:0000313" key="1">
    <source>
        <dbReference type="EMBL" id="KZS00806.1"/>
    </source>
</evidence>
<reference evidence="1 2" key="1">
    <citation type="submission" date="2016-03" db="EMBL/GenBank/DDBJ databases">
        <title>EvidentialGene: Evidence-directed Construction of Genes on Genomes.</title>
        <authorList>
            <person name="Gilbert D.G."/>
            <person name="Choi J.-H."/>
            <person name="Mockaitis K."/>
            <person name="Colbourne J."/>
            <person name="Pfrender M."/>
        </authorList>
    </citation>
    <scope>NUCLEOTIDE SEQUENCE [LARGE SCALE GENOMIC DNA]</scope>
    <source>
        <strain evidence="1 2">Xinb3</strain>
        <tissue evidence="1">Complete organism</tissue>
    </source>
</reference>